<protein>
    <recommendedName>
        <fullName evidence="4">dTTP/UTP pyrophosphatase</fullName>
        <shortName evidence="4">dTTPase/UTPase</shortName>
        <ecNumber evidence="4">3.6.1.9</ecNumber>
    </recommendedName>
    <alternativeName>
        <fullName evidence="4">Nucleoside triphosphate pyrophosphatase</fullName>
    </alternativeName>
    <alternativeName>
        <fullName evidence="4">Nucleotide pyrophosphatase</fullName>
        <shortName evidence="4">Nucleotide PPase</shortName>
    </alternativeName>
</protein>
<comment type="cofactor">
    <cofactor evidence="1 4">
        <name>a divalent metal cation</name>
        <dbReference type="ChEBI" id="CHEBI:60240"/>
    </cofactor>
</comment>
<accession>A0A643FCT1</accession>
<dbReference type="PANTHER" id="PTHR43213">
    <property type="entry name" value="BIFUNCTIONAL DTTP/UTP PYROPHOSPHATASE/METHYLTRANSFERASE PROTEIN-RELATED"/>
    <property type="match status" value="1"/>
</dbReference>
<dbReference type="InterPro" id="IPR029001">
    <property type="entry name" value="ITPase-like_fam"/>
</dbReference>
<dbReference type="Proteomes" id="UP000430120">
    <property type="component" value="Unassembled WGS sequence"/>
</dbReference>
<dbReference type="AlphaFoldDB" id="A0A643FCT1"/>
<evidence type="ECO:0000256" key="3">
    <source>
        <dbReference type="ARBA" id="ARBA00023080"/>
    </source>
</evidence>
<sequence>MSTAPLHDFIYLASQSPRRRQLLDQLGVRHELLLPGPDEDAEALEAERPGEGPADYVERVTRAKLQAARARWKARGLPAAPILCSDTTVALGRRILGKPADADEATATLTRLSGRSHKVLTAVALWDGRRSHLAVNVSTVKFAPLPTEVVAAYVASGEPFGKAGAYAIQSALAGWIERIAGSYSGIMGLPLYETTQLLRQARVRL</sequence>
<comment type="similarity">
    <text evidence="4">Belongs to the Maf family. YhdE subfamily.</text>
</comment>
<dbReference type="NCBIfam" id="TIGR00172">
    <property type="entry name" value="maf"/>
    <property type="match status" value="1"/>
</dbReference>
<evidence type="ECO:0000256" key="1">
    <source>
        <dbReference type="ARBA" id="ARBA00001968"/>
    </source>
</evidence>
<dbReference type="GO" id="GO:0009117">
    <property type="term" value="P:nucleotide metabolic process"/>
    <property type="evidence" value="ECO:0007669"/>
    <property type="project" value="UniProtKB-KW"/>
</dbReference>
<feature type="site" description="Important for substrate specificity" evidence="4">
    <location>
        <position position="169"/>
    </location>
</feature>
<reference evidence="5 6" key="1">
    <citation type="submission" date="2019-09" db="EMBL/GenBank/DDBJ databases">
        <title>Draft genome sequences of 48 bacterial type strains from the CCUG.</title>
        <authorList>
            <person name="Tunovic T."/>
            <person name="Pineiro-Iglesias B."/>
            <person name="Unosson C."/>
            <person name="Inganas E."/>
            <person name="Ohlen M."/>
            <person name="Cardew S."/>
            <person name="Jensie-Markopoulos S."/>
            <person name="Salva-Serra F."/>
            <person name="Jaen-Luchoro D."/>
            <person name="Karlsson R."/>
            <person name="Svensson-Stadler L."/>
            <person name="Chun J."/>
            <person name="Moore E."/>
        </authorList>
    </citation>
    <scope>NUCLEOTIDE SEQUENCE [LARGE SCALE GENOMIC DNA]</scope>
    <source>
        <strain evidence="5 6">CCUG 30977</strain>
    </source>
</reference>
<keyword evidence="3 4" id="KW-0546">Nucleotide metabolism</keyword>
<comment type="caution">
    <text evidence="4">Lacks conserved residue(s) required for the propagation of feature annotation.</text>
</comment>
<comment type="subcellular location">
    <subcellularLocation>
        <location evidence="4">Cytoplasm</location>
    </subcellularLocation>
</comment>
<feature type="active site" description="Proton acceptor" evidence="4">
    <location>
        <position position="86"/>
    </location>
</feature>
<feature type="site" description="Important for substrate specificity" evidence="4">
    <location>
        <position position="18"/>
    </location>
</feature>
<dbReference type="GO" id="GO:0047429">
    <property type="term" value="F:nucleoside triphosphate diphosphatase activity"/>
    <property type="evidence" value="ECO:0007669"/>
    <property type="project" value="UniProtKB-EC"/>
</dbReference>
<comment type="catalytic activity">
    <reaction evidence="4">
        <text>dTTP + H2O = dTMP + diphosphate + H(+)</text>
        <dbReference type="Rhea" id="RHEA:28534"/>
        <dbReference type="ChEBI" id="CHEBI:15377"/>
        <dbReference type="ChEBI" id="CHEBI:15378"/>
        <dbReference type="ChEBI" id="CHEBI:33019"/>
        <dbReference type="ChEBI" id="CHEBI:37568"/>
        <dbReference type="ChEBI" id="CHEBI:63528"/>
        <dbReference type="EC" id="3.6.1.9"/>
    </reaction>
</comment>
<dbReference type="HAMAP" id="MF_00528">
    <property type="entry name" value="Maf"/>
    <property type="match status" value="1"/>
</dbReference>
<dbReference type="SUPFAM" id="SSF52972">
    <property type="entry name" value="ITPase-like"/>
    <property type="match status" value="1"/>
</dbReference>
<evidence type="ECO:0000256" key="4">
    <source>
        <dbReference type="HAMAP-Rule" id="MF_00528"/>
    </source>
</evidence>
<name>A0A643FCT1_IDEDE</name>
<keyword evidence="4" id="KW-0963">Cytoplasm</keyword>
<comment type="function">
    <text evidence="4">Nucleoside triphosphate pyrophosphatase that hydrolyzes dTTP and UTP. May have a dual role in cell division arrest and in preventing the incorporation of modified nucleotides into cellular nucleic acids.</text>
</comment>
<dbReference type="Gene3D" id="3.90.950.10">
    <property type="match status" value="1"/>
</dbReference>
<feature type="site" description="Important for substrate specificity" evidence="4">
    <location>
        <position position="87"/>
    </location>
</feature>
<gene>
    <name evidence="5" type="ORF">F7Q92_11040</name>
</gene>
<evidence type="ECO:0000256" key="2">
    <source>
        <dbReference type="ARBA" id="ARBA00022801"/>
    </source>
</evidence>
<proteinExistence type="inferred from homology"/>
<dbReference type="OrthoDB" id="9807767at2"/>
<dbReference type="GO" id="GO:0005737">
    <property type="term" value="C:cytoplasm"/>
    <property type="evidence" value="ECO:0007669"/>
    <property type="project" value="UniProtKB-SubCell"/>
</dbReference>
<comment type="catalytic activity">
    <reaction evidence="4">
        <text>UTP + H2O = UMP + diphosphate + H(+)</text>
        <dbReference type="Rhea" id="RHEA:29395"/>
        <dbReference type="ChEBI" id="CHEBI:15377"/>
        <dbReference type="ChEBI" id="CHEBI:15378"/>
        <dbReference type="ChEBI" id="CHEBI:33019"/>
        <dbReference type="ChEBI" id="CHEBI:46398"/>
        <dbReference type="ChEBI" id="CHEBI:57865"/>
        <dbReference type="EC" id="3.6.1.9"/>
    </reaction>
</comment>
<evidence type="ECO:0000313" key="6">
    <source>
        <dbReference type="Proteomes" id="UP000430120"/>
    </source>
</evidence>
<evidence type="ECO:0000313" key="5">
    <source>
        <dbReference type="EMBL" id="KAB0581786.1"/>
    </source>
</evidence>
<dbReference type="EMBL" id="VZPB01000023">
    <property type="protein sequence ID" value="KAB0581786.1"/>
    <property type="molecule type" value="Genomic_DNA"/>
</dbReference>
<comment type="caution">
    <text evidence="5">The sequence shown here is derived from an EMBL/GenBank/DDBJ whole genome shotgun (WGS) entry which is preliminary data.</text>
</comment>
<dbReference type="PANTHER" id="PTHR43213:SF5">
    <property type="entry name" value="BIFUNCTIONAL DTTP_UTP PYROPHOSPHATASE_METHYLTRANSFERASE PROTEIN-RELATED"/>
    <property type="match status" value="1"/>
</dbReference>
<dbReference type="PIRSF" id="PIRSF006305">
    <property type="entry name" value="Maf"/>
    <property type="match status" value="1"/>
</dbReference>
<dbReference type="EC" id="3.6.1.9" evidence="4"/>
<dbReference type="Pfam" id="PF02545">
    <property type="entry name" value="Maf"/>
    <property type="match status" value="1"/>
</dbReference>
<dbReference type="InterPro" id="IPR003697">
    <property type="entry name" value="Maf-like"/>
</dbReference>
<dbReference type="CDD" id="cd00555">
    <property type="entry name" value="Maf"/>
    <property type="match status" value="1"/>
</dbReference>
<keyword evidence="6" id="KW-1185">Reference proteome</keyword>
<dbReference type="RefSeq" id="WP_151124192.1">
    <property type="nucleotide sequence ID" value="NZ_CP088081.1"/>
</dbReference>
<keyword evidence="2 4" id="KW-0378">Hydrolase</keyword>
<organism evidence="5 6">
    <name type="scientific">Ideonella dechloratans</name>
    <dbReference type="NCBI Taxonomy" id="36863"/>
    <lineage>
        <taxon>Bacteria</taxon>
        <taxon>Pseudomonadati</taxon>
        <taxon>Pseudomonadota</taxon>
        <taxon>Betaproteobacteria</taxon>
        <taxon>Burkholderiales</taxon>
        <taxon>Sphaerotilaceae</taxon>
        <taxon>Ideonella</taxon>
    </lineage>
</organism>